<reference evidence="4 5" key="1">
    <citation type="submission" date="2020-06" db="EMBL/GenBank/DDBJ databases">
        <title>Draft genome of Uliginosibacterium sp. IMCC34675.</title>
        <authorList>
            <person name="Song J."/>
        </authorList>
    </citation>
    <scope>NUCLEOTIDE SEQUENCE [LARGE SCALE GENOMIC DNA]</scope>
    <source>
        <strain evidence="4 5">IMCC34675</strain>
    </source>
</reference>
<dbReference type="SUPFAM" id="SSF109604">
    <property type="entry name" value="HD-domain/PDEase-like"/>
    <property type="match status" value="1"/>
</dbReference>
<dbReference type="InterPro" id="IPR037522">
    <property type="entry name" value="HD_GYP_dom"/>
</dbReference>
<dbReference type="InterPro" id="IPR052020">
    <property type="entry name" value="Cyclic_di-GMP/3'3'-cGAMP_PDE"/>
</dbReference>
<evidence type="ECO:0000259" key="3">
    <source>
        <dbReference type="PROSITE" id="PS51832"/>
    </source>
</evidence>
<evidence type="ECO:0000313" key="5">
    <source>
        <dbReference type="Proteomes" id="UP000778523"/>
    </source>
</evidence>
<dbReference type="CDD" id="cd00077">
    <property type="entry name" value="HDc"/>
    <property type="match status" value="1"/>
</dbReference>
<evidence type="ECO:0000256" key="1">
    <source>
        <dbReference type="PROSITE-ProRule" id="PRU00169"/>
    </source>
</evidence>
<dbReference type="InterPro" id="IPR003607">
    <property type="entry name" value="HD/PDEase_dom"/>
</dbReference>
<dbReference type="SUPFAM" id="SSF52172">
    <property type="entry name" value="CheY-like"/>
    <property type="match status" value="1"/>
</dbReference>
<dbReference type="PROSITE" id="PS50110">
    <property type="entry name" value="RESPONSE_REGULATORY"/>
    <property type="match status" value="1"/>
</dbReference>
<dbReference type="Gene3D" id="3.40.50.2300">
    <property type="match status" value="1"/>
</dbReference>
<dbReference type="Proteomes" id="UP000778523">
    <property type="component" value="Unassembled WGS sequence"/>
</dbReference>
<name>A0ABX2IFY0_9RHOO</name>
<dbReference type="CDD" id="cd19920">
    <property type="entry name" value="REC_PA4781-like"/>
    <property type="match status" value="1"/>
</dbReference>
<dbReference type="Pfam" id="PF00072">
    <property type="entry name" value="Response_reg"/>
    <property type="match status" value="1"/>
</dbReference>
<sequence>MDLIEIEKATVLVVDDTPDNLSLMSGLLKEHYRVKVASNGDKALRIAAATPAPDLILLDIMMPDMDGYEVCRRLKLDAATRDIPIIFLTARSETEDEEKGLALGAVDYITKPISPPIVLARVQTHLNLKASADFLRSKSDFLEQEVARRTLEIMAIQDVTILAMASLAETRDSDTGNHIRRTQFYVKALAEKLRSHPRFAAYLTDYTIGMLFKSAPLHDIGKVGIPDRILLKPGRFEAHEFEIMKTHTTLGRDAIAHAEEALGTRVEFLSMAKEIAYSHQEKWDGSGYPEGLAGDAIPVSARLMALADVYDALISRRVYKEGMPHEKAVSIILEGRGSHFDPDVVDAFAEIQEEFRAIALRYADSDLDMARKTDYQLISGMGAAPGNTA</sequence>
<gene>
    <name evidence="4" type="ORF">HJ583_010130</name>
</gene>
<dbReference type="Gene3D" id="1.10.3210.10">
    <property type="entry name" value="Hypothetical protein af1432"/>
    <property type="match status" value="1"/>
</dbReference>
<dbReference type="PANTHER" id="PTHR45228">
    <property type="entry name" value="CYCLIC DI-GMP PHOSPHODIESTERASE TM_0186-RELATED"/>
    <property type="match status" value="1"/>
</dbReference>
<dbReference type="RefSeq" id="WP_170021795.1">
    <property type="nucleotide sequence ID" value="NZ_JABCSC020000002.1"/>
</dbReference>
<dbReference type="PROSITE" id="PS51832">
    <property type="entry name" value="HD_GYP"/>
    <property type="match status" value="1"/>
</dbReference>
<evidence type="ECO:0000259" key="2">
    <source>
        <dbReference type="PROSITE" id="PS50110"/>
    </source>
</evidence>
<accession>A0ABX2IFY0</accession>
<feature type="modified residue" description="4-aspartylphosphate" evidence="1">
    <location>
        <position position="59"/>
    </location>
</feature>
<protein>
    <submittedName>
        <fullName evidence="4">Two-component system response regulator</fullName>
    </submittedName>
</protein>
<proteinExistence type="predicted"/>
<keyword evidence="5" id="KW-1185">Reference proteome</keyword>
<dbReference type="SMART" id="SM00448">
    <property type="entry name" value="REC"/>
    <property type="match status" value="1"/>
</dbReference>
<feature type="domain" description="HD-GYP" evidence="3">
    <location>
        <begin position="153"/>
        <end position="364"/>
    </location>
</feature>
<organism evidence="4 5">
    <name type="scientific">Uliginosibacterium aquaticum</name>
    <dbReference type="NCBI Taxonomy" id="2731212"/>
    <lineage>
        <taxon>Bacteria</taxon>
        <taxon>Pseudomonadati</taxon>
        <taxon>Pseudomonadota</taxon>
        <taxon>Betaproteobacteria</taxon>
        <taxon>Rhodocyclales</taxon>
        <taxon>Zoogloeaceae</taxon>
        <taxon>Uliginosibacterium</taxon>
    </lineage>
</organism>
<dbReference type="PANTHER" id="PTHR45228:SF5">
    <property type="entry name" value="CYCLIC DI-GMP PHOSPHODIESTERASE VC_1348-RELATED"/>
    <property type="match status" value="1"/>
</dbReference>
<feature type="domain" description="Response regulatory" evidence="2">
    <location>
        <begin position="10"/>
        <end position="126"/>
    </location>
</feature>
<dbReference type="Pfam" id="PF13487">
    <property type="entry name" value="HD_5"/>
    <property type="match status" value="1"/>
</dbReference>
<dbReference type="InterPro" id="IPR011006">
    <property type="entry name" value="CheY-like_superfamily"/>
</dbReference>
<dbReference type="SMART" id="SM00471">
    <property type="entry name" value="HDc"/>
    <property type="match status" value="1"/>
</dbReference>
<dbReference type="InterPro" id="IPR001789">
    <property type="entry name" value="Sig_transdc_resp-reg_receiver"/>
</dbReference>
<dbReference type="EMBL" id="JABCSC020000002">
    <property type="protein sequence ID" value="NSL55382.1"/>
    <property type="molecule type" value="Genomic_DNA"/>
</dbReference>
<evidence type="ECO:0000313" key="4">
    <source>
        <dbReference type="EMBL" id="NSL55382.1"/>
    </source>
</evidence>
<comment type="caution">
    <text evidence="4">The sequence shown here is derived from an EMBL/GenBank/DDBJ whole genome shotgun (WGS) entry which is preliminary data.</text>
</comment>
<keyword evidence="1" id="KW-0597">Phosphoprotein</keyword>